<dbReference type="GO" id="GO:0016747">
    <property type="term" value="F:acyltransferase activity, transferring groups other than amino-acyl groups"/>
    <property type="evidence" value="ECO:0007669"/>
    <property type="project" value="UniProtKB-ARBA"/>
</dbReference>
<evidence type="ECO:0000256" key="1">
    <source>
        <dbReference type="ARBA" id="ARBA00022679"/>
    </source>
</evidence>
<dbReference type="AlphaFoldDB" id="A0A1D1YFT6"/>
<organism evidence="3">
    <name type="scientific">Anthurium amnicola</name>
    <dbReference type="NCBI Taxonomy" id="1678845"/>
    <lineage>
        <taxon>Eukaryota</taxon>
        <taxon>Viridiplantae</taxon>
        <taxon>Streptophyta</taxon>
        <taxon>Embryophyta</taxon>
        <taxon>Tracheophyta</taxon>
        <taxon>Spermatophyta</taxon>
        <taxon>Magnoliopsida</taxon>
        <taxon>Liliopsida</taxon>
        <taxon>Araceae</taxon>
        <taxon>Pothoideae</taxon>
        <taxon>Potheae</taxon>
        <taxon>Anthurium</taxon>
    </lineage>
</organism>
<evidence type="ECO:0000256" key="2">
    <source>
        <dbReference type="ARBA" id="ARBA00023315"/>
    </source>
</evidence>
<keyword evidence="1 3" id="KW-0808">Transferase</keyword>
<feature type="non-terminal residue" evidence="3">
    <location>
        <position position="1"/>
    </location>
</feature>
<dbReference type="InterPro" id="IPR023213">
    <property type="entry name" value="CAT-like_dom_sf"/>
</dbReference>
<sequence>RYPSSFLASPTGGMAQVRVINVTRVSPSPSGAARPEPIRLSFLDTLWISFRPIQRLFFYPTDRPFPSVVGELRDSLSRTLPRFYSLAGTFTFVPDTGDVVVTFSGDGDDGVDFLEAEAEGVEFRRLAEEEDHDVGWFSSLVPPVDVQELPAPVLSVQVTRLGGEGVVVGLSVHHAAVDGKALWQFLEAWAGECRRDAAAGGPAPVLDRSVITHPRADEIARSFARLSAPNLPRLSNASFSFTDPRSLSRRTFVVGAASIATLRQRGSGATSPSAFVALSAHIWLAFLRAKGFPPDDKPTALVFLADCRRHLHPPVADGYFGNCVKPCIVQAKASELLGGVGAGAKAACAAIRAAIDECLREPLADCEEWMGKWTALPPLERVVNVAASPRFLAYEVDFGWGRPRRVELLSVNKDGEVVMVAARDGDGAVQVSVALSPPDMDGFASLFLGSLQQET</sequence>
<dbReference type="PANTHER" id="PTHR31625">
    <property type="match status" value="1"/>
</dbReference>
<protein>
    <submittedName>
        <fullName evidence="3">Anthocyanin 5-aromatic acyltransferase</fullName>
    </submittedName>
</protein>
<dbReference type="Gene3D" id="3.30.559.10">
    <property type="entry name" value="Chloramphenicol acetyltransferase-like domain"/>
    <property type="match status" value="2"/>
</dbReference>
<gene>
    <name evidence="3" type="primary">ANTA_3</name>
    <name evidence="3" type="ORF">g.95191</name>
</gene>
<name>A0A1D1YFT6_9ARAE</name>
<dbReference type="EMBL" id="GDJX01014443">
    <property type="protein sequence ID" value="JAT53493.1"/>
    <property type="molecule type" value="Transcribed_RNA"/>
</dbReference>
<proteinExistence type="predicted"/>
<accession>A0A1D1YFT6</accession>
<evidence type="ECO:0000313" key="3">
    <source>
        <dbReference type="EMBL" id="JAT53493.1"/>
    </source>
</evidence>
<dbReference type="Pfam" id="PF02458">
    <property type="entry name" value="Transferase"/>
    <property type="match status" value="1"/>
</dbReference>
<keyword evidence="2 3" id="KW-0012">Acyltransferase</keyword>
<reference evidence="3" key="1">
    <citation type="submission" date="2015-07" db="EMBL/GenBank/DDBJ databases">
        <title>Transcriptome Assembly of Anthurium amnicola.</title>
        <authorList>
            <person name="Suzuki J."/>
        </authorList>
    </citation>
    <scope>NUCLEOTIDE SEQUENCE</scope>
</reference>
<dbReference type="SUPFAM" id="SSF52777">
    <property type="entry name" value="CoA-dependent acyltransferases"/>
    <property type="match status" value="1"/>
</dbReference>
<dbReference type="InterPro" id="IPR051504">
    <property type="entry name" value="Plant_metabolite_acyltrans"/>
</dbReference>